<dbReference type="GO" id="GO:0005737">
    <property type="term" value="C:cytoplasm"/>
    <property type="evidence" value="ECO:0007669"/>
    <property type="project" value="UniProtKB-SubCell"/>
</dbReference>
<dbReference type="AlphaFoldDB" id="A0AAC9K987"/>
<dbReference type="EMBL" id="CP018191">
    <property type="protein sequence ID" value="APH53244.1"/>
    <property type="molecule type" value="Genomic_DNA"/>
</dbReference>
<feature type="compositionally biased region" description="Polar residues" evidence="6">
    <location>
        <begin position="31"/>
        <end position="49"/>
    </location>
</feature>
<evidence type="ECO:0000256" key="3">
    <source>
        <dbReference type="ARBA" id="ARBA00023186"/>
    </source>
</evidence>
<dbReference type="GO" id="GO:0000774">
    <property type="term" value="F:adenyl-nucleotide exchange factor activity"/>
    <property type="evidence" value="ECO:0007669"/>
    <property type="project" value="InterPro"/>
</dbReference>
<accession>A0AAC9K987</accession>
<name>A0AAC9K987_9PROT</name>
<feature type="compositionally biased region" description="Basic residues" evidence="6">
    <location>
        <begin position="1"/>
        <end position="15"/>
    </location>
</feature>
<feature type="compositionally biased region" description="Basic and acidic residues" evidence="6">
    <location>
        <begin position="50"/>
        <end position="59"/>
    </location>
</feature>
<evidence type="ECO:0000256" key="5">
    <source>
        <dbReference type="RuleBase" id="RU004478"/>
    </source>
</evidence>
<reference evidence="8" key="1">
    <citation type="submission" date="2016-11" db="EMBL/GenBank/DDBJ databases">
        <title>Comparative genomic and phenotypic analysis of Granulibacter bethesdensis clinical isolates from patients with chronic granulomatous disease.</title>
        <authorList>
            <person name="Zarember K.A."/>
            <person name="Porcella S.F."/>
            <person name="Chu J."/>
            <person name="Ding L."/>
            <person name="Dahlstrom E."/>
            <person name="Barbian K."/>
            <person name="Martens C."/>
            <person name="Sykora L."/>
            <person name="Kramer S."/>
            <person name="Pettinato A.M."/>
            <person name="Hong H."/>
            <person name="Wald G."/>
            <person name="Berg L.J."/>
            <person name="Rogge L.S."/>
            <person name="Greenberg D.E."/>
            <person name="Falcone E.L."/>
            <person name="Neves J.F."/>
            <person name="Simoes M.J."/>
            <person name="Casal M."/>
            <person name="Rodriguez-Lopez F.C."/>
            <person name="Zelazny A."/>
            <person name="Gallin J.I."/>
            <person name="Holland S.M."/>
        </authorList>
    </citation>
    <scope>NUCLEOTIDE SEQUENCE [LARGE SCALE GENOMIC DNA]</scope>
    <source>
        <strain evidence="8">NIH9.1</strain>
    </source>
</reference>
<dbReference type="PRINTS" id="PR00773">
    <property type="entry name" value="GRPEPROTEIN"/>
</dbReference>
<proteinExistence type="inferred from homology"/>
<comment type="subcellular location">
    <subcellularLocation>
        <location evidence="4">Cytoplasm</location>
    </subcellularLocation>
</comment>
<evidence type="ECO:0000256" key="2">
    <source>
        <dbReference type="ARBA" id="ARBA00023016"/>
    </source>
</evidence>
<dbReference type="SUPFAM" id="SSF58014">
    <property type="entry name" value="Coiled-coil domain of nucleotide exchange factor GrpE"/>
    <property type="match status" value="1"/>
</dbReference>
<feature type="region of interest" description="Disordered" evidence="6">
    <location>
        <begin position="1"/>
        <end position="71"/>
    </location>
</feature>
<keyword evidence="3 4" id="KW-0143">Chaperone</keyword>
<keyword evidence="2 4" id="KW-0346">Stress response</keyword>
<dbReference type="HAMAP" id="MF_01151">
    <property type="entry name" value="GrpE"/>
    <property type="match status" value="1"/>
</dbReference>
<dbReference type="SUPFAM" id="SSF51064">
    <property type="entry name" value="Head domain of nucleotide exchange factor GrpE"/>
    <property type="match status" value="1"/>
</dbReference>
<dbReference type="InterPro" id="IPR013805">
    <property type="entry name" value="GrpE_CC"/>
</dbReference>
<dbReference type="GO" id="GO:0042803">
    <property type="term" value="F:protein homodimerization activity"/>
    <property type="evidence" value="ECO:0007669"/>
    <property type="project" value="InterPro"/>
</dbReference>
<keyword evidence="4" id="KW-0963">Cytoplasm</keyword>
<evidence type="ECO:0000313" key="8">
    <source>
        <dbReference type="Proteomes" id="UP000182373"/>
    </source>
</evidence>
<dbReference type="InterPro" id="IPR009012">
    <property type="entry name" value="GrpE_head"/>
</dbReference>
<evidence type="ECO:0000313" key="7">
    <source>
        <dbReference type="EMBL" id="APH53244.1"/>
    </source>
</evidence>
<evidence type="ECO:0000256" key="6">
    <source>
        <dbReference type="SAM" id="MobiDB-lite"/>
    </source>
</evidence>
<comment type="function">
    <text evidence="4">Participates actively in the response to hyperosmotic and heat shock by preventing the aggregation of stress-denatured proteins, in association with DnaK and GrpE. It is the nucleotide exchange factor for DnaK and may function as a thermosensor. Unfolded proteins bind initially to DnaJ; upon interaction with the DnaJ-bound protein, DnaK hydrolyzes its bound ATP, resulting in the formation of a stable complex. GrpE releases ADP from DnaK; ATP binding to DnaK triggers the release of the substrate protein, thus completing the reaction cycle. Several rounds of ATP-dependent interactions between DnaJ, DnaK and GrpE are required for fully efficient folding.</text>
</comment>
<dbReference type="PANTHER" id="PTHR21237">
    <property type="entry name" value="GRPE PROTEIN"/>
    <property type="match status" value="1"/>
</dbReference>
<evidence type="ECO:0000256" key="1">
    <source>
        <dbReference type="ARBA" id="ARBA00009054"/>
    </source>
</evidence>
<dbReference type="PANTHER" id="PTHR21237:SF23">
    <property type="entry name" value="GRPE PROTEIN HOMOLOG, MITOCHONDRIAL"/>
    <property type="match status" value="1"/>
</dbReference>
<dbReference type="Gene3D" id="2.30.22.10">
    <property type="entry name" value="Head domain of nucleotide exchange factor GrpE"/>
    <property type="match status" value="1"/>
</dbReference>
<gene>
    <name evidence="4" type="primary">grpE</name>
    <name evidence="7" type="ORF">GbCGDNIH9_0023</name>
</gene>
<evidence type="ECO:0000256" key="4">
    <source>
        <dbReference type="HAMAP-Rule" id="MF_01151"/>
    </source>
</evidence>
<sequence length="226" mass="25034">MDLRFWTRKTPKKRGFGVSSLVPRRRCANSPPMTNETEATAMQDETQQELPKDQEETHSAEQPQNAAAETPEARIAALEAERDDFRERWMRAEAEMANVRARAKRDADDARNYAVQKFAADIVEAAENLRRGLSALPAAEEGEPASLTRVREGLEGVERNFISILERNGISGTDPTGAVFDPNLHQAMSEQPSAEHPPGTVLQAWTSAWTLNGRLLKPAMVVVSKA</sequence>
<comment type="subunit">
    <text evidence="4">Homodimer.</text>
</comment>
<organism evidence="7 8">
    <name type="scientific">Granulibacter bethesdensis</name>
    <dbReference type="NCBI Taxonomy" id="364410"/>
    <lineage>
        <taxon>Bacteria</taxon>
        <taxon>Pseudomonadati</taxon>
        <taxon>Pseudomonadota</taxon>
        <taxon>Alphaproteobacteria</taxon>
        <taxon>Acetobacterales</taxon>
        <taxon>Acetobacteraceae</taxon>
        <taxon>Granulibacter</taxon>
    </lineage>
</organism>
<dbReference type="GO" id="GO:0051087">
    <property type="term" value="F:protein-folding chaperone binding"/>
    <property type="evidence" value="ECO:0007669"/>
    <property type="project" value="InterPro"/>
</dbReference>
<dbReference type="Proteomes" id="UP000182373">
    <property type="component" value="Chromosome"/>
</dbReference>
<comment type="similarity">
    <text evidence="1 4 5">Belongs to the GrpE family.</text>
</comment>
<protein>
    <recommendedName>
        <fullName evidence="4">Protein GrpE</fullName>
    </recommendedName>
    <alternativeName>
        <fullName evidence="4">HSP-70 cofactor</fullName>
    </alternativeName>
</protein>
<dbReference type="Gene3D" id="3.90.20.20">
    <property type="match status" value="1"/>
</dbReference>
<dbReference type="GO" id="GO:0006457">
    <property type="term" value="P:protein folding"/>
    <property type="evidence" value="ECO:0007669"/>
    <property type="project" value="InterPro"/>
</dbReference>
<dbReference type="CDD" id="cd00446">
    <property type="entry name" value="GrpE"/>
    <property type="match status" value="1"/>
</dbReference>
<dbReference type="Pfam" id="PF01025">
    <property type="entry name" value="GrpE"/>
    <property type="match status" value="1"/>
</dbReference>
<dbReference type="GO" id="GO:0051082">
    <property type="term" value="F:unfolded protein binding"/>
    <property type="evidence" value="ECO:0007669"/>
    <property type="project" value="TreeGrafter"/>
</dbReference>
<dbReference type="InterPro" id="IPR000740">
    <property type="entry name" value="GrpE"/>
</dbReference>